<protein>
    <submittedName>
        <fullName evidence="2">Uncharacterized protein</fullName>
    </submittedName>
</protein>
<proteinExistence type="predicted"/>
<name>A0A9D5CDH5_9LILI</name>
<gene>
    <name evidence="2" type="ORF">J5N97_018734</name>
</gene>
<evidence type="ECO:0000313" key="2">
    <source>
        <dbReference type="EMBL" id="KAJ0970775.1"/>
    </source>
</evidence>
<dbReference type="AlphaFoldDB" id="A0A9D5CDH5"/>
<dbReference type="Proteomes" id="UP001085076">
    <property type="component" value="Miscellaneous, Linkage group lg05"/>
</dbReference>
<keyword evidence="3" id="KW-1185">Reference proteome</keyword>
<evidence type="ECO:0000256" key="1">
    <source>
        <dbReference type="SAM" id="MobiDB-lite"/>
    </source>
</evidence>
<reference evidence="2" key="1">
    <citation type="submission" date="2021-03" db="EMBL/GenBank/DDBJ databases">
        <authorList>
            <person name="Li Z."/>
            <person name="Yang C."/>
        </authorList>
    </citation>
    <scope>NUCLEOTIDE SEQUENCE</scope>
    <source>
        <strain evidence="2">Dzin_1.0</strain>
        <tissue evidence="2">Leaf</tissue>
    </source>
</reference>
<organism evidence="2 3">
    <name type="scientific">Dioscorea zingiberensis</name>
    <dbReference type="NCBI Taxonomy" id="325984"/>
    <lineage>
        <taxon>Eukaryota</taxon>
        <taxon>Viridiplantae</taxon>
        <taxon>Streptophyta</taxon>
        <taxon>Embryophyta</taxon>
        <taxon>Tracheophyta</taxon>
        <taxon>Spermatophyta</taxon>
        <taxon>Magnoliopsida</taxon>
        <taxon>Liliopsida</taxon>
        <taxon>Dioscoreales</taxon>
        <taxon>Dioscoreaceae</taxon>
        <taxon>Dioscorea</taxon>
    </lineage>
</organism>
<sequence length="297" mass="34330">MFSVVRQNPFNDGSHDWYYVLQGPIDVRDAPSLSIDTLPPPPSLTVSLIFATRRPDSISEDYMAVPQPIESNVFNMDIKSFTNRFSAEQAINSMFMNTLTGPSLSLERRFWTVRTVSESIRHYFHGSMISGTSLDANIIFQLVVVDHEMDGSSLHEEMEEEEEEHFRQEFSEDLLEDEEESFEDHEDDQQEFSQDVEEYSFEDLEDDQQEFSEVVEGYSIEDLEDDQQEFYEDVEYNLSTICPAQTALVESLKTEVYQSDQEDVIKEVHTLINDTDDVNVMDSGDEKEAINCDLRVQ</sequence>
<dbReference type="EMBL" id="JAGGNH010000005">
    <property type="protein sequence ID" value="KAJ0970775.1"/>
    <property type="molecule type" value="Genomic_DNA"/>
</dbReference>
<evidence type="ECO:0000313" key="3">
    <source>
        <dbReference type="Proteomes" id="UP001085076"/>
    </source>
</evidence>
<feature type="region of interest" description="Disordered" evidence="1">
    <location>
        <begin position="154"/>
        <end position="193"/>
    </location>
</feature>
<comment type="caution">
    <text evidence="2">The sequence shown here is derived from an EMBL/GenBank/DDBJ whole genome shotgun (WGS) entry which is preliminary data.</text>
</comment>
<reference evidence="2" key="2">
    <citation type="journal article" date="2022" name="Hortic Res">
        <title>The genome of Dioscorea zingiberensis sheds light on the biosynthesis, origin and evolution of the medicinally important diosgenin saponins.</title>
        <authorList>
            <person name="Li Y."/>
            <person name="Tan C."/>
            <person name="Li Z."/>
            <person name="Guo J."/>
            <person name="Li S."/>
            <person name="Chen X."/>
            <person name="Wang C."/>
            <person name="Dai X."/>
            <person name="Yang H."/>
            <person name="Song W."/>
            <person name="Hou L."/>
            <person name="Xu J."/>
            <person name="Tong Z."/>
            <person name="Xu A."/>
            <person name="Yuan X."/>
            <person name="Wang W."/>
            <person name="Yang Q."/>
            <person name="Chen L."/>
            <person name="Sun Z."/>
            <person name="Wang K."/>
            <person name="Pan B."/>
            <person name="Chen J."/>
            <person name="Bao Y."/>
            <person name="Liu F."/>
            <person name="Qi X."/>
            <person name="Gang D.R."/>
            <person name="Wen J."/>
            <person name="Li J."/>
        </authorList>
    </citation>
    <scope>NUCLEOTIDE SEQUENCE</scope>
    <source>
        <strain evidence="2">Dzin_1.0</strain>
    </source>
</reference>
<accession>A0A9D5CDH5</accession>
<feature type="compositionally biased region" description="Acidic residues" evidence="1">
    <location>
        <begin position="171"/>
        <end position="193"/>
    </location>
</feature>